<accession>A0AAV4DNA9</accession>
<dbReference type="AlphaFoldDB" id="A0AAV4DNA9"/>
<dbReference type="Proteomes" id="UP000735302">
    <property type="component" value="Unassembled WGS sequence"/>
</dbReference>
<evidence type="ECO:0000256" key="2">
    <source>
        <dbReference type="ARBA" id="ARBA00022692"/>
    </source>
</evidence>
<feature type="region of interest" description="Disordered" evidence="8">
    <location>
        <begin position="231"/>
        <end position="263"/>
    </location>
</feature>
<feature type="transmembrane region" description="Helical" evidence="9">
    <location>
        <begin position="29"/>
        <end position="47"/>
    </location>
</feature>
<comment type="caution">
    <text evidence="11">The sequence shown here is derived from an EMBL/GenBank/DDBJ whole genome shotgun (WGS) entry which is preliminary data.</text>
</comment>
<reference evidence="11 12" key="1">
    <citation type="journal article" date="2021" name="Elife">
        <title>Chloroplast acquisition without the gene transfer in kleptoplastic sea slugs, Plakobranchus ocellatus.</title>
        <authorList>
            <person name="Maeda T."/>
            <person name="Takahashi S."/>
            <person name="Yoshida T."/>
            <person name="Shimamura S."/>
            <person name="Takaki Y."/>
            <person name="Nagai Y."/>
            <person name="Toyoda A."/>
            <person name="Suzuki Y."/>
            <person name="Arimoto A."/>
            <person name="Ishii H."/>
            <person name="Satoh N."/>
            <person name="Nishiyama T."/>
            <person name="Hasebe M."/>
            <person name="Maruyama T."/>
            <person name="Minagawa J."/>
            <person name="Obokata J."/>
            <person name="Shigenobu S."/>
        </authorList>
    </citation>
    <scope>NUCLEOTIDE SEQUENCE [LARGE SCALE GENOMIC DNA]</scope>
</reference>
<evidence type="ECO:0000256" key="7">
    <source>
        <dbReference type="ARBA" id="ARBA00023224"/>
    </source>
</evidence>
<evidence type="ECO:0000256" key="5">
    <source>
        <dbReference type="ARBA" id="ARBA00023136"/>
    </source>
</evidence>
<evidence type="ECO:0000256" key="3">
    <source>
        <dbReference type="ARBA" id="ARBA00022989"/>
    </source>
</evidence>
<evidence type="ECO:0000256" key="8">
    <source>
        <dbReference type="SAM" id="MobiDB-lite"/>
    </source>
</evidence>
<dbReference type="GO" id="GO:0004930">
    <property type="term" value="F:G protein-coupled receptor activity"/>
    <property type="evidence" value="ECO:0007669"/>
    <property type="project" value="UniProtKB-KW"/>
</dbReference>
<keyword evidence="6 11" id="KW-0675">Receptor</keyword>
<keyword evidence="3 9" id="KW-1133">Transmembrane helix</keyword>
<dbReference type="PROSITE" id="PS00237">
    <property type="entry name" value="G_PROTEIN_RECEP_F1_1"/>
    <property type="match status" value="1"/>
</dbReference>
<dbReference type="InterPro" id="IPR017452">
    <property type="entry name" value="GPCR_Rhodpsn_7TM"/>
</dbReference>
<evidence type="ECO:0000256" key="9">
    <source>
        <dbReference type="SAM" id="Phobius"/>
    </source>
</evidence>
<feature type="transmembrane region" description="Helical" evidence="9">
    <location>
        <begin position="144"/>
        <end position="164"/>
    </location>
</feature>
<evidence type="ECO:0000313" key="12">
    <source>
        <dbReference type="Proteomes" id="UP000735302"/>
    </source>
</evidence>
<keyword evidence="2 9" id="KW-0812">Transmembrane</keyword>
<feature type="transmembrane region" description="Helical" evidence="9">
    <location>
        <begin position="59"/>
        <end position="83"/>
    </location>
</feature>
<dbReference type="Pfam" id="PF00001">
    <property type="entry name" value="7tm_1"/>
    <property type="match status" value="1"/>
</dbReference>
<keyword evidence="4" id="KW-0297">G-protein coupled receptor</keyword>
<keyword evidence="5 9" id="KW-0472">Membrane</keyword>
<dbReference type="CDD" id="cd00637">
    <property type="entry name" value="7tm_classA_rhodopsin-like"/>
    <property type="match status" value="1"/>
</dbReference>
<feature type="transmembrane region" description="Helical" evidence="9">
    <location>
        <begin position="195"/>
        <end position="220"/>
    </location>
</feature>
<name>A0AAV4DNA9_9GAST</name>
<proteinExistence type="predicted"/>
<comment type="subcellular location">
    <subcellularLocation>
        <location evidence="1">Membrane</location>
        <topology evidence="1">Multi-pass membrane protein</topology>
    </subcellularLocation>
</comment>
<evidence type="ECO:0000256" key="4">
    <source>
        <dbReference type="ARBA" id="ARBA00023040"/>
    </source>
</evidence>
<dbReference type="PROSITE" id="PS50262">
    <property type="entry name" value="G_PROTEIN_RECEP_F1_2"/>
    <property type="match status" value="1"/>
</dbReference>
<dbReference type="InterPro" id="IPR000276">
    <property type="entry name" value="GPCR_Rhodpsn"/>
</dbReference>
<evidence type="ECO:0000256" key="1">
    <source>
        <dbReference type="ARBA" id="ARBA00004141"/>
    </source>
</evidence>
<dbReference type="PANTHER" id="PTHR24243">
    <property type="entry name" value="G-PROTEIN COUPLED RECEPTOR"/>
    <property type="match status" value="1"/>
</dbReference>
<protein>
    <submittedName>
        <fullName evidence="11">Chemosensory receptor c</fullName>
    </submittedName>
</protein>
<keyword evidence="12" id="KW-1185">Reference proteome</keyword>
<feature type="transmembrane region" description="Helical" evidence="9">
    <location>
        <begin position="315"/>
        <end position="338"/>
    </location>
</feature>
<dbReference type="PANTHER" id="PTHR24243:SF233">
    <property type="entry name" value="THYROTROPIN-RELEASING HORMONE RECEPTOR"/>
    <property type="match status" value="1"/>
</dbReference>
<dbReference type="Gene3D" id="1.20.1070.10">
    <property type="entry name" value="Rhodopsin 7-helix transmembrane proteins"/>
    <property type="match status" value="1"/>
</dbReference>
<organism evidence="11 12">
    <name type="scientific">Plakobranchus ocellatus</name>
    <dbReference type="NCBI Taxonomy" id="259542"/>
    <lineage>
        <taxon>Eukaryota</taxon>
        <taxon>Metazoa</taxon>
        <taxon>Spiralia</taxon>
        <taxon>Lophotrochozoa</taxon>
        <taxon>Mollusca</taxon>
        <taxon>Gastropoda</taxon>
        <taxon>Heterobranchia</taxon>
        <taxon>Euthyneura</taxon>
        <taxon>Panpulmonata</taxon>
        <taxon>Sacoglossa</taxon>
        <taxon>Placobranchoidea</taxon>
        <taxon>Plakobranchidae</taxon>
        <taxon>Plakobranchus</taxon>
    </lineage>
</organism>
<gene>
    <name evidence="11" type="ORF">PoB_007195400</name>
</gene>
<evidence type="ECO:0000259" key="10">
    <source>
        <dbReference type="PROSITE" id="PS50262"/>
    </source>
</evidence>
<dbReference type="GO" id="GO:0005886">
    <property type="term" value="C:plasma membrane"/>
    <property type="evidence" value="ECO:0007669"/>
    <property type="project" value="TreeGrafter"/>
</dbReference>
<evidence type="ECO:0000313" key="11">
    <source>
        <dbReference type="EMBL" id="GFO45449.1"/>
    </source>
</evidence>
<feature type="compositionally biased region" description="Basic and acidic residues" evidence="8">
    <location>
        <begin position="240"/>
        <end position="263"/>
    </location>
</feature>
<dbReference type="SUPFAM" id="SSF81321">
    <property type="entry name" value="Family A G protein-coupled receptor-like"/>
    <property type="match status" value="1"/>
</dbReference>
<evidence type="ECO:0000256" key="6">
    <source>
        <dbReference type="ARBA" id="ARBA00023170"/>
    </source>
</evidence>
<sequence length="395" mass="44075">MGSRSNGSPLISNHLFTALLRTVSVPGNFVVTSLGIFSNLANIIIFAKISPKDTMTTCSLALAVADLLYAIFSMPPLIANILIQSGIQVVNNVDLFSLTFIGFLHQKPLFHKISVIILTFMSCERSLCVIRPFLVKQIFTRQRIINILIVIFLGVTALFMPAMVSVKAVWRTPYNKTTPVMMIRVKPERAAFENVIHMSVGLPLIVASQVIIIVSSVLMASGLRRHQKFRQGASSMATKSENEMKKSTFENHHNKSAEQRAKSCNEEASVAVKPIKSGCSDGNAVTENVKSKLQEKSLAKAEIASTKEQRLIKTVLMLAILHIALNFPKFIYYAVYYLVPEFRLRKRYNNTYRLSGSITNLLNALDGMLNTFVYLSVNTKYKLLFKQVFCGQKAL</sequence>
<keyword evidence="7" id="KW-0807">Transducer</keyword>
<dbReference type="EMBL" id="BLXT01008059">
    <property type="protein sequence ID" value="GFO45449.1"/>
    <property type="molecule type" value="Genomic_DNA"/>
</dbReference>
<feature type="domain" description="G-protein coupled receptors family 1 profile" evidence="10">
    <location>
        <begin position="38"/>
        <end position="374"/>
    </location>
</feature>